<reference evidence="2" key="2">
    <citation type="submission" date="2023-01" db="EMBL/GenBank/DDBJ databases">
        <title>Draft genome sequence of Agaribacter marinus strain NBRC 110023.</title>
        <authorList>
            <person name="Sun Q."/>
            <person name="Mori K."/>
        </authorList>
    </citation>
    <scope>NUCLEOTIDE SEQUENCE</scope>
    <source>
        <strain evidence="2">NBRC 110023</strain>
    </source>
</reference>
<dbReference type="SMART" id="SM00530">
    <property type="entry name" value="HTH_XRE"/>
    <property type="match status" value="1"/>
</dbReference>
<dbReference type="PROSITE" id="PS50943">
    <property type="entry name" value="HTH_CROC1"/>
    <property type="match status" value="1"/>
</dbReference>
<dbReference type="SUPFAM" id="SSF47413">
    <property type="entry name" value="lambda repressor-like DNA-binding domains"/>
    <property type="match status" value="1"/>
</dbReference>
<dbReference type="Gene3D" id="1.10.260.40">
    <property type="entry name" value="lambda repressor-like DNA-binding domains"/>
    <property type="match status" value="1"/>
</dbReference>
<proteinExistence type="predicted"/>
<dbReference type="InterPro" id="IPR013435">
    <property type="entry name" value="Mobile_mystery_prot_A"/>
</dbReference>
<organism evidence="2 3">
    <name type="scientific">Agaribacter marinus</name>
    <dbReference type="NCBI Taxonomy" id="1431249"/>
    <lineage>
        <taxon>Bacteria</taxon>
        <taxon>Pseudomonadati</taxon>
        <taxon>Pseudomonadota</taxon>
        <taxon>Gammaproteobacteria</taxon>
        <taxon>Alteromonadales</taxon>
        <taxon>Alteromonadaceae</taxon>
        <taxon>Agaribacter</taxon>
    </lineage>
</organism>
<gene>
    <name evidence="2" type="ORF">GCM10007852_15300</name>
</gene>
<dbReference type="CDD" id="cd00093">
    <property type="entry name" value="HTH_XRE"/>
    <property type="match status" value="1"/>
</dbReference>
<evidence type="ECO:0000313" key="3">
    <source>
        <dbReference type="Proteomes" id="UP001156601"/>
    </source>
</evidence>
<dbReference type="InterPro" id="IPR001387">
    <property type="entry name" value="Cro/C1-type_HTH"/>
</dbReference>
<evidence type="ECO:0000259" key="1">
    <source>
        <dbReference type="PROSITE" id="PS50943"/>
    </source>
</evidence>
<feature type="domain" description="HTH cro/C1-type" evidence="1">
    <location>
        <begin position="31"/>
        <end position="87"/>
    </location>
</feature>
<protein>
    <submittedName>
        <fullName evidence="2">Transcriptional regulator</fullName>
    </submittedName>
</protein>
<comment type="caution">
    <text evidence="2">The sequence shown here is derived from an EMBL/GenBank/DDBJ whole genome shotgun (WGS) entry which is preliminary data.</text>
</comment>
<dbReference type="GO" id="GO:0003677">
    <property type="term" value="F:DNA binding"/>
    <property type="evidence" value="ECO:0007669"/>
    <property type="project" value="InterPro"/>
</dbReference>
<accession>A0AA37WI69</accession>
<dbReference type="InterPro" id="IPR010982">
    <property type="entry name" value="Lambda_DNA-bd_dom_sf"/>
</dbReference>
<dbReference type="AlphaFoldDB" id="A0AA37WI69"/>
<dbReference type="NCBIfam" id="TIGR02612">
    <property type="entry name" value="mob_myst_A"/>
    <property type="match status" value="1"/>
</dbReference>
<name>A0AA37WI69_9ALTE</name>
<dbReference type="Proteomes" id="UP001156601">
    <property type="component" value="Unassembled WGS sequence"/>
</dbReference>
<evidence type="ECO:0000313" key="2">
    <source>
        <dbReference type="EMBL" id="GLR70622.1"/>
    </source>
</evidence>
<sequence>MKHIVAKQYRENVNLARKKLEGLATPSEGWLRTVRKALGMSGAQLGRKLEVTRGAVSINEKAELSGGITIKTMQQMAESMGCRFVYAVVPETDVEDILMKRARLKATKQVRNASVHMALENQLVAEGKLVAEVERLAQEMIETSPSDLWNDDE</sequence>
<dbReference type="EMBL" id="BSOT01000005">
    <property type="protein sequence ID" value="GLR70622.1"/>
    <property type="molecule type" value="Genomic_DNA"/>
</dbReference>
<keyword evidence="3" id="KW-1185">Reference proteome</keyword>
<dbReference type="RefSeq" id="WP_284216914.1">
    <property type="nucleotide sequence ID" value="NZ_BSOT01000005.1"/>
</dbReference>
<reference evidence="2" key="1">
    <citation type="journal article" date="2014" name="Int. J. Syst. Evol. Microbiol.">
        <title>Complete genome sequence of Corynebacterium casei LMG S-19264T (=DSM 44701T), isolated from a smear-ripened cheese.</title>
        <authorList>
            <consortium name="US DOE Joint Genome Institute (JGI-PGF)"/>
            <person name="Walter F."/>
            <person name="Albersmeier A."/>
            <person name="Kalinowski J."/>
            <person name="Ruckert C."/>
        </authorList>
    </citation>
    <scope>NUCLEOTIDE SEQUENCE</scope>
    <source>
        <strain evidence="2">NBRC 110023</strain>
    </source>
</reference>